<keyword evidence="3" id="KW-0677">Repeat</keyword>
<dbReference type="InterPro" id="IPR001611">
    <property type="entry name" value="Leu-rich_rpt"/>
</dbReference>
<sequence>MDCVSPILDVVTRVWDCTAKHAVYIRDLQENMDSLRNAMQELKNVHEDVKGRVELEEQRQMRRTNEVDGWLHGVLAMEIQVNEILEKGDQEIQKKCPGTCCPRNCRSSYKLGKKATKKLGAVIELRNKGRFDVVADRLPQAPVDERPMEKTVGLDLMFTGVCRYIQDEELGIIGLYGMGGAGKTTLMTKVNNEFIRSSKSFEIAIWVVVSRPASVEKVQDVIRNKLDIPDDRWRNRTEDEKAVAIFNVLKAKRFVMLLDDVWERLDLQKVGVPSPNSQNKSKVILTTRSLDVCRDMEAQKSLKVECLTEDEAINLFKKKVGETTLNSHSDIPQLAEIAAKECQGLPLAIVTIGRAMADKKTPQEWERAIQMLKTYPSKFSGMGDHVFPVLKFSYDNLPNDTIRTCFLYLAIFPEDHEIWDEDLIFLWIGEGFLDGFASIDEALNQGHHIIEHLKTVCLFENGLFDRVKMHDVIRDMALWLASEYRGNKNIILVEEVDTVEVYQVSKWKEAHRLHLATSSLEELTIPPSFPNLLTLIVRSRGLETFPSGFFHFMPVIKVLDLSNSGITKLPTGIEKLITLQYLNLSNTTLRELSAEFATLKRLRYLILNGSLEIIFKEVISHLSMLRVFSIRSTYHLSERNDISSSTEEEEEEEANYSRKDDKAIYLHEDNKALLEELEGLEHINWVSLPIVGTLSFQKLLNSQKLLNAMRDLDLWNLEGMSILQLPRIKHLRSLTIYRCGELQDIKVNLENERGRRGFVADYIPNSIFYNLLSVQVHLLPKLLDLTWLIYIPSLKHLGVYHCESMEEVIGDASGVPENLSIFSRLKGLYLFFVPNLRSISRRALPFPSLETLMVRECPNLRKLPLDSNSARNSLKTIDGTSEEAALLPFPTLLPASPMYALSGQVFEEYLTQLKLLAIVGSLDALCA</sequence>
<dbReference type="Gene3D" id="3.80.10.10">
    <property type="entry name" value="Ribonuclease Inhibitor"/>
    <property type="match status" value="2"/>
</dbReference>
<dbReference type="Pfam" id="PF23559">
    <property type="entry name" value="WHD_DRP"/>
    <property type="match status" value="1"/>
</dbReference>
<organism evidence="10 11">
    <name type="scientific">Vitis vinifera</name>
    <name type="common">Grape</name>
    <dbReference type="NCBI Taxonomy" id="29760"/>
    <lineage>
        <taxon>Eukaryota</taxon>
        <taxon>Viridiplantae</taxon>
        <taxon>Streptophyta</taxon>
        <taxon>Embryophyta</taxon>
        <taxon>Tracheophyta</taxon>
        <taxon>Spermatophyta</taxon>
        <taxon>Magnoliopsida</taxon>
        <taxon>eudicotyledons</taxon>
        <taxon>Gunneridae</taxon>
        <taxon>Pentapetalae</taxon>
        <taxon>rosids</taxon>
        <taxon>Vitales</taxon>
        <taxon>Vitaceae</taxon>
        <taxon>Viteae</taxon>
        <taxon>Vitis</taxon>
    </lineage>
</organism>
<dbReference type="InterPro" id="IPR036388">
    <property type="entry name" value="WH-like_DNA-bd_sf"/>
</dbReference>
<keyword evidence="6" id="KW-0067">ATP-binding</keyword>
<evidence type="ECO:0000259" key="9">
    <source>
        <dbReference type="Pfam" id="PF23559"/>
    </source>
</evidence>
<dbReference type="Proteomes" id="UP001227230">
    <property type="component" value="Chromosome 9"/>
</dbReference>
<name>A0ABY9CGI1_VITVI</name>
<dbReference type="PRINTS" id="PR00364">
    <property type="entry name" value="DISEASERSIST"/>
</dbReference>
<evidence type="ECO:0000256" key="6">
    <source>
        <dbReference type="ARBA" id="ARBA00022840"/>
    </source>
</evidence>
<dbReference type="Pfam" id="PF13855">
    <property type="entry name" value="LRR_8"/>
    <property type="match status" value="1"/>
</dbReference>
<dbReference type="PANTHER" id="PTHR33463">
    <property type="entry name" value="NB-ARC DOMAIN-CONTAINING PROTEIN-RELATED"/>
    <property type="match status" value="1"/>
</dbReference>
<dbReference type="InterPro" id="IPR032675">
    <property type="entry name" value="LRR_dom_sf"/>
</dbReference>
<evidence type="ECO:0008006" key="12">
    <source>
        <dbReference type="Google" id="ProtNLM"/>
    </source>
</evidence>
<dbReference type="InterPro" id="IPR042197">
    <property type="entry name" value="Apaf_helical"/>
</dbReference>
<keyword evidence="2" id="KW-0433">Leucine-rich repeat</keyword>
<keyword evidence="11" id="KW-1185">Reference proteome</keyword>
<dbReference type="Gene3D" id="1.10.10.10">
    <property type="entry name" value="Winged helix-like DNA-binding domain superfamily/Winged helix DNA-binding domain"/>
    <property type="match status" value="1"/>
</dbReference>
<feature type="coiled-coil region" evidence="7">
    <location>
        <begin position="25"/>
        <end position="59"/>
    </location>
</feature>
<dbReference type="Gene3D" id="1.10.8.430">
    <property type="entry name" value="Helical domain of apoptotic protease-activating factors"/>
    <property type="match status" value="1"/>
</dbReference>
<evidence type="ECO:0000256" key="7">
    <source>
        <dbReference type="SAM" id="Coils"/>
    </source>
</evidence>
<dbReference type="InterPro" id="IPR058922">
    <property type="entry name" value="WHD_DRP"/>
</dbReference>
<dbReference type="InterPro" id="IPR050905">
    <property type="entry name" value="Plant_NBS-LRR"/>
</dbReference>
<evidence type="ECO:0000256" key="3">
    <source>
        <dbReference type="ARBA" id="ARBA00022737"/>
    </source>
</evidence>
<protein>
    <recommendedName>
        <fullName evidence="12">Disease resistance protein</fullName>
    </recommendedName>
</protein>
<evidence type="ECO:0000256" key="5">
    <source>
        <dbReference type="ARBA" id="ARBA00022821"/>
    </source>
</evidence>
<feature type="domain" description="NB-ARC" evidence="8">
    <location>
        <begin position="166"/>
        <end position="325"/>
    </location>
</feature>
<dbReference type="InterPro" id="IPR027417">
    <property type="entry name" value="P-loop_NTPase"/>
</dbReference>
<comment type="similarity">
    <text evidence="1">Belongs to the disease resistance NB-LRR family.</text>
</comment>
<evidence type="ECO:0000313" key="11">
    <source>
        <dbReference type="Proteomes" id="UP001227230"/>
    </source>
</evidence>
<evidence type="ECO:0000256" key="4">
    <source>
        <dbReference type="ARBA" id="ARBA00022741"/>
    </source>
</evidence>
<evidence type="ECO:0000259" key="8">
    <source>
        <dbReference type="Pfam" id="PF00931"/>
    </source>
</evidence>
<keyword evidence="7" id="KW-0175">Coiled coil</keyword>
<evidence type="ECO:0000256" key="2">
    <source>
        <dbReference type="ARBA" id="ARBA00022614"/>
    </source>
</evidence>
<feature type="domain" description="Disease resistance protein winged helix" evidence="9">
    <location>
        <begin position="411"/>
        <end position="477"/>
    </location>
</feature>
<evidence type="ECO:0000256" key="1">
    <source>
        <dbReference type="ARBA" id="ARBA00008894"/>
    </source>
</evidence>
<accession>A0ABY9CGI1</accession>
<gene>
    <name evidence="10" type="ORF">VitviT2T_013365</name>
</gene>
<dbReference type="EMBL" id="CP126656">
    <property type="protein sequence ID" value="WJZ94518.1"/>
    <property type="molecule type" value="Genomic_DNA"/>
</dbReference>
<dbReference type="Gene3D" id="3.40.50.300">
    <property type="entry name" value="P-loop containing nucleotide triphosphate hydrolases"/>
    <property type="match status" value="1"/>
</dbReference>
<dbReference type="SUPFAM" id="SSF52058">
    <property type="entry name" value="L domain-like"/>
    <property type="match status" value="1"/>
</dbReference>
<dbReference type="Pfam" id="PF00931">
    <property type="entry name" value="NB-ARC"/>
    <property type="match status" value="1"/>
</dbReference>
<keyword evidence="5" id="KW-0611">Plant defense</keyword>
<dbReference type="PANTHER" id="PTHR33463:SF220">
    <property type="entry name" value="NB-ARC DOMAIN-CONTAINING PROTEIN"/>
    <property type="match status" value="1"/>
</dbReference>
<dbReference type="InterPro" id="IPR002182">
    <property type="entry name" value="NB-ARC"/>
</dbReference>
<proteinExistence type="inferred from homology"/>
<dbReference type="SUPFAM" id="SSF52540">
    <property type="entry name" value="P-loop containing nucleoside triphosphate hydrolases"/>
    <property type="match status" value="1"/>
</dbReference>
<keyword evidence="4" id="KW-0547">Nucleotide-binding</keyword>
<reference evidence="10 11" key="1">
    <citation type="journal article" date="2023" name="Hortic Res">
        <title>The complete reference genome for grapevine (Vitis vinifera L.) genetics and breeding.</title>
        <authorList>
            <person name="Shi X."/>
            <person name="Cao S."/>
            <person name="Wang X."/>
            <person name="Huang S."/>
            <person name="Wang Y."/>
            <person name="Liu Z."/>
            <person name="Liu W."/>
            <person name="Leng X."/>
            <person name="Peng Y."/>
            <person name="Wang N."/>
            <person name="Wang Y."/>
            <person name="Ma Z."/>
            <person name="Xu X."/>
            <person name="Zhang F."/>
            <person name="Xue H."/>
            <person name="Zhong H."/>
            <person name="Wang Y."/>
            <person name="Zhang K."/>
            <person name="Velt A."/>
            <person name="Avia K."/>
            <person name="Holtgrawe D."/>
            <person name="Grimplet J."/>
            <person name="Matus J.T."/>
            <person name="Ware D."/>
            <person name="Wu X."/>
            <person name="Wang H."/>
            <person name="Liu C."/>
            <person name="Fang Y."/>
            <person name="Rustenholz C."/>
            <person name="Cheng Z."/>
            <person name="Xiao H."/>
            <person name="Zhou Y."/>
        </authorList>
    </citation>
    <scope>NUCLEOTIDE SEQUENCE [LARGE SCALE GENOMIC DNA]</scope>
    <source>
        <strain evidence="11">cv. Pinot noir / PN40024</strain>
        <tissue evidence="10">Leaf</tissue>
    </source>
</reference>
<evidence type="ECO:0000313" key="10">
    <source>
        <dbReference type="EMBL" id="WJZ94518.1"/>
    </source>
</evidence>